<keyword evidence="5" id="KW-0479">Metal-binding</keyword>
<dbReference type="InParanoid" id="A0A0C3FC37"/>
<dbReference type="PANTHER" id="PTHR10642:SF26">
    <property type="entry name" value="RIBONUCLEASE H1"/>
    <property type="match status" value="1"/>
</dbReference>
<proteinExistence type="inferred from homology"/>
<evidence type="ECO:0000313" key="10">
    <source>
        <dbReference type="Proteomes" id="UP000054166"/>
    </source>
</evidence>
<dbReference type="GO" id="GO:0046872">
    <property type="term" value="F:metal ion binding"/>
    <property type="evidence" value="ECO:0007669"/>
    <property type="project" value="UniProtKB-KW"/>
</dbReference>
<keyword evidence="4" id="KW-0540">Nuclease</keyword>
<dbReference type="InterPro" id="IPR036397">
    <property type="entry name" value="RNaseH_sf"/>
</dbReference>
<dbReference type="Pfam" id="PF00075">
    <property type="entry name" value="RNase_H"/>
    <property type="match status" value="1"/>
</dbReference>
<dbReference type="Proteomes" id="UP000054166">
    <property type="component" value="Unassembled WGS sequence"/>
</dbReference>
<evidence type="ECO:0000259" key="8">
    <source>
        <dbReference type="PROSITE" id="PS50879"/>
    </source>
</evidence>
<evidence type="ECO:0000256" key="1">
    <source>
        <dbReference type="ARBA" id="ARBA00000077"/>
    </source>
</evidence>
<dbReference type="PROSITE" id="PS50879">
    <property type="entry name" value="RNASE_H_1"/>
    <property type="match status" value="1"/>
</dbReference>
<dbReference type="Gene3D" id="3.30.420.10">
    <property type="entry name" value="Ribonuclease H-like superfamily/Ribonuclease H"/>
    <property type="match status" value="1"/>
</dbReference>
<accession>A0A0C3FC37</accession>
<evidence type="ECO:0000256" key="7">
    <source>
        <dbReference type="ARBA" id="ARBA00022801"/>
    </source>
</evidence>
<dbReference type="EC" id="3.1.26.4" evidence="3"/>
<evidence type="ECO:0000256" key="3">
    <source>
        <dbReference type="ARBA" id="ARBA00012180"/>
    </source>
</evidence>
<dbReference type="EMBL" id="KN832995">
    <property type="protein sequence ID" value="KIM82170.1"/>
    <property type="molecule type" value="Genomic_DNA"/>
</dbReference>
<evidence type="ECO:0000256" key="5">
    <source>
        <dbReference type="ARBA" id="ARBA00022723"/>
    </source>
</evidence>
<comment type="catalytic activity">
    <reaction evidence="1">
        <text>Endonucleolytic cleavage to 5'-phosphomonoester.</text>
        <dbReference type="EC" id="3.1.26.4"/>
    </reaction>
</comment>
<dbReference type="InterPro" id="IPR012337">
    <property type="entry name" value="RNaseH-like_sf"/>
</dbReference>
<evidence type="ECO:0000256" key="6">
    <source>
        <dbReference type="ARBA" id="ARBA00022759"/>
    </source>
</evidence>
<protein>
    <recommendedName>
        <fullName evidence="3">ribonuclease H</fullName>
        <ecNumber evidence="3">3.1.26.4</ecNumber>
    </recommendedName>
</protein>
<gene>
    <name evidence="9" type="ORF">PILCRDRAFT_820540</name>
</gene>
<dbReference type="OrthoDB" id="407198at2759"/>
<dbReference type="CDD" id="cd13934">
    <property type="entry name" value="RNase_H_Dikarya_like"/>
    <property type="match status" value="1"/>
</dbReference>
<evidence type="ECO:0000256" key="2">
    <source>
        <dbReference type="ARBA" id="ARBA00005300"/>
    </source>
</evidence>
<keyword evidence="10" id="KW-1185">Reference proteome</keyword>
<dbReference type="GO" id="GO:0004523">
    <property type="term" value="F:RNA-DNA hybrid ribonuclease activity"/>
    <property type="evidence" value="ECO:0007669"/>
    <property type="project" value="UniProtKB-EC"/>
</dbReference>
<evidence type="ECO:0000256" key="4">
    <source>
        <dbReference type="ARBA" id="ARBA00022722"/>
    </source>
</evidence>
<dbReference type="HOGENOM" id="CLU_030894_4_0_1"/>
<dbReference type="GO" id="GO:0043137">
    <property type="term" value="P:DNA replication, removal of RNA primer"/>
    <property type="evidence" value="ECO:0007669"/>
    <property type="project" value="TreeGrafter"/>
</dbReference>
<name>A0A0C3FC37_PILCF</name>
<dbReference type="GO" id="GO:0003676">
    <property type="term" value="F:nucleic acid binding"/>
    <property type="evidence" value="ECO:0007669"/>
    <property type="project" value="InterPro"/>
</dbReference>
<sequence>MSQGEGLDRRMDFCDSLSAYDTDELYTTCDGCDQFHCLCCCHDPLDDTVCHHYPVVFTDGACSRNGFDGAVSGIGGTYGNDFQYQWSIPVDERIDSTPIRTNQRAELLAAIEGVRRLGEFLESKAEENPRLNPRSVMVVATDSEYVCKGVTEWMPKWKQNGWRTSSGKIASNKDLFCTLDEAVSALESRKLDVKFWWIERQFNGRADALAKAAC</sequence>
<dbReference type="SUPFAM" id="SSF53098">
    <property type="entry name" value="Ribonuclease H-like"/>
    <property type="match status" value="1"/>
</dbReference>
<dbReference type="STRING" id="765440.A0A0C3FC37"/>
<keyword evidence="7" id="KW-0378">Hydrolase</keyword>
<dbReference type="InterPro" id="IPR002156">
    <property type="entry name" value="RNaseH_domain"/>
</dbReference>
<feature type="domain" description="RNase H type-1" evidence="8">
    <location>
        <begin position="50"/>
        <end position="214"/>
    </location>
</feature>
<reference evidence="10" key="2">
    <citation type="submission" date="2015-01" db="EMBL/GenBank/DDBJ databases">
        <title>Evolutionary Origins and Diversification of the Mycorrhizal Mutualists.</title>
        <authorList>
            <consortium name="DOE Joint Genome Institute"/>
            <consortium name="Mycorrhizal Genomics Consortium"/>
            <person name="Kohler A."/>
            <person name="Kuo A."/>
            <person name="Nagy L.G."/>
            <person name="Floudas D."/>
            <person name="Copeland A."/>
            <person name="Barry K.W."/>
            <person name="Cichocki N."/>
            <person name="Veneault-Fourrey C."/>
            <person name="LaButti K."/>
            <person name="Lindquist E.A."/>
            <person name="Lipzen A."/>
            <person name="Lundell T."/>
            <person name="Morin E."/>
            <person name="Murat C."/>
            <person name="Riley R."/>
            <person name="Ohm R."/>
            <person name="Sun H."/>
            <person name="Tunlid A."/>
            <person name="Henrissat B."/>
            <person name="Grigoriev I.V."/>
            <person name="Hibbett D.S."/>
            <person name="Martin F."/>
        </authorList>
    </citation>
    <scope>NUCLEOTIDE SEQUENCE [LARGE SCALE GENOMIC DNA]</scope>
    <source>
        <strain evidence="10">F 1598</strain>
    </source>
</reference>
<keyword evidence="6" id="KW-0255">Endonuclease</keyword>
<reference evidence="9 10" key="1">
    <citation type="submission" date="2014-04" db="EMBL/GenBank/DDBJ databases">
        <authorList>
            <consortium name="DOE Joint Genome Institute"/>
            <person name="Kuo A."/>
            <person name="Tarkka M."/>
            <person name="Buscot F."/>
            <person name="Kohler A."/>
            <person name="Nagy L.G."/>
            <person name="Floudas D."/>
            <person name="Copeland A."/>
            <person name="Barry K.W."/>
            <person name="Cichocki N."/>
            <person name="Veneault-Fourrey C."/>
            <person name="LaButti K."/>
            <person name="Lindquist E.A."/>
            <person name="Lipzen A."/>
            <person name="Lundell T."/>
            <person name="Morin E."/>
            <person name="Murat C."/>
            <person name="Sun H."/>
            <person name="Tunlid A."/>
            <person name="Henrissat B."/>
            <person name="Grigoriev I.V."/>
            <person name="Hibbett D.S."/>
            <person name="Martin F."/>
            <person name="Nordberg H.P."/>
            <person name="Cantor M.N."/>
            <person name="Hua S.X."/>
        </authorList>
    </citation>
    <scope>NUCLEOTIDE SEQUENCE [LARGE SCALE GENOMIC DNA]</scope>
    <source>
        <strain evidence="9 10">F 1598</strain>
    </source>
</reference>
<dbReference type="AlphaFoldDB" id="A0A0C3FC37"/>
<dbReference type="InterPro" id="IPR050092">
    <property type="entry name" value="RNase_H"/>
</dbReference>
<comment type="similarity">
    <text evidence="2">Belongs to the RNase H family.</text>
</comment>
<dbReference type="PANTHER" id="PTHR10642">
    <property type="entry name" value="RIBONUCLEASE H1"/>
    <property type="match status" value="1"/>
</dbReference>
<evidence type="ECO:0000313" key="9">
    <source>
        <dbReference type="EMBL" id="KIM82170.1"/>
    </source>
</evidence>
<organism evidence="9 10">
    <name type="scientific">Piloderma croceum (strain F 1598)</name>
    <dbReference type="NCBI Taxonomy" id="765440"/>
    <lineage>
        <taxon>Eukaryota</taxon>
        <taxon>Fungi</taxon>
        <taxon>Dikarya</taxon>
        <taxon>Basidiomycota</taxon>
        <taxon>Agaricomycotina</taxon>
        <taxon>Agaricomycetes</taxon>
        <taxon>Agaricomycetidae</taxon>
        <taxon>Atheliales</taxon>
        <taxon>Atheliaceae</taxon>
        <taxon>Piloderma</taxon>
    </lineage>
</organism>